<organism evidence="2 3">
    <name type="scientific">Pseudomassariella vexata</name>
    <dbReference type="NCBI Taxonomy" id="1141098"/>
    <lineage>
        <taxon>Eukaryota</taxon>
        <taxon>Fungi</taxon>
        <taxon>Dikarya</taxon>
        <taxon>Ascomycota</taxon>
        <taxon>Pezizomycotina</taxon>
        <taxon>Sordariomycetes</taxon>
        <taxon>Xylariomycetidae</taxon>
        <taxon>Amphisphaeriales</taxon>
        <taxon>Pseudomassariaceae</taxon>
        <taxon>Pseudomassariella</taxon>
    </lineage>
</organism>
<sequence length="460" mass="52465">MAYCPQEPQRCHERHSEEKSREVDSSGEEKERIVTKTYDKVAVVFQPSRPINYLRGLSPSLEDYHVRRLFHLLYTVLWPTYPNRTFPTQDSLSCAVFHAQIADPLYLDTAVSAMATYRLRSTCDLGDVQALCTAQNRVLRSVRKALSAGQVSDVVIVSIQYLALKALDHLPHELSTRRGLFRSVGIEKLNGLDVNGHFQFADRHHSIFEGLLRGHGGIKMVHTPGIGEVMMRMLLIKASWNLERPLFDLCNSYQYVLNQELPALRPDSNEVAAFNVDDDFKEILLDLRLCCRLIEQRLHHPESTGLLLYSRDIVQHRLLSLPHERDAVEICRLAALVFTYGVTYPLPQPRPLRKATEMLSYALKRVRYTRVHATEFLLWAAVIGGIGADSWDHSGSMVANFTDKIREFRDALNVESWEDAKLVLDKFIWLDAACDEDGRLLWTWAADLSQGVRGPQISIN</sequence>
<evidence type="ECO:0000256" key="1">
    <source>
        <dbReference type="SAM" id="MobiDB-lite"/>
    </source>
</evidence>
<name>A0A1Y2DR71_9PEZI</name>
<dbReference type="Proteomes" id="UP000193689">
    <property type="component" value="Unassembled WGS sequence"/>
</dbReference>
<dbReference type="GeneID" id="63776967"/>
<evidence type="ECO:0008006" key="4">
    <source>
        <dbReference type="Google" id="ProtNLM"/>
    </source>
</evidence>
<dbReference type="STRING" id="1141098.A0A1Y2DR71"/>
<dbReference type="EMBL" id="MCFJ01000010">
    <property type="protein sequence ID" value="ORY61792.1"/>
    <property type="molecule type" value="Genomic_DNA"/>
</dbReference>
<feature type="compositionally biased region" description="Basic and acidic residues" evidence="1">
    <location>
        <begin position="9"/>
        <end position="31"/>
    </location>
</feature>
<accession>A0A1Y2DR71</accession>
<comment type="caution">
    <text evidence="2">The sequence shown here is derived from an EMBL/GenBank/DDBJ whole genome shotgun (WGS) entry which is preliminary data.</text>
</comment>
<dbReference type="OrthoDB" id="3469466at2759"/>
<dbReference type="AlphaFoldDB" id="A0A1Y2DR71"/>
<proteinExistence type="predicted"/>
<evidence type="ECO:0000313" key="2">
    <source>
        <dbReference type="EMBL" id="ORY61792.1"/>
    </source>
</evidence>
<keyword evidence="3" id="KW-1185">Reference proteome</keyword>
<dbReference type="RefSeq" id="XP_040713869.1">
    <property type="nucleotide sequence ID" value="XM_040860755.1"/>
</dbReference>
<dbReference type="PANTHER" id="PTHR37540">
    <property type="entry name" value="TRANSCRIPTION FACTOR (ACR-2), PUTATIVE-RELATED-RELATED"/>
    <property type="match status" value="1"/>
</dbReference>
<reference evidence="2 3" key="1">
    <citation type="submission" date="2016-07" db="EMBL/GenBank/DDBJ databases">
        <title>Pervasive Adenine N6-methylation of Active Genes in Fungi.</title>
        <authorList>
            <consortium name="DOE Joint Genome Institute"/>
            <person name="Mondo S.J."/>
            <person name="Dannebaum R.O."/>
            <person name="Kuo R.C."/>
            <person name="Labutti K."/>
            <person name="Haridas S."/>
            <person name="Kuo A."/>
            <person name="Salamov A."/>
            <person name="Ahrendt S.R."/>
            <person name="Lipzen A."/>
            <person name="Sullivan W."/>
            <person name="Andreopoulos W.B."/>
            <person name="Clum A."/>
            <person name="Lindquist E."/>
            <person name="Daum C."/>
            <person name="Ramamoorthy G.K."/>
            <person name="Gryganskyi A."/>
            <person name="Culley D."/>
            <person name="Magnuson J.K."/>
            <person name="James T.Y."/>
            <person name="O'Malley M.A."/>
            <person name="Stajich J.E."/>
            <person name="Spatafora J.W."/>
            <person name="Visel A."/>
            <person name="Grigoriev I.V."/>
        </authorList>
    </citation>
    <scope>NUCLEOTIDE SEQUENCE [LARGE SCALE GENOMIC DNA]</scope>
    <source>
        <strain evidence="2 3">CBS 129021</strain>
    </source>
</reference>
<dbReference type="PANTHER" id="PTHR37540:SF5">
    <property type="entry name" value="TRANSCRIPTION FACTOR DOMAIN-CONTAINING PROTEIN"/>
    <property type="match status" value="1"/>
</dbReference>
<dbReference type="InParanoid" id="A0A1Y2DR71"/>
<protein>
    <recommendedName>
        <fullName evidence="4">Fungal-specific transcription factor domain-domain-containing protein</fullName>
    </recommendedName>
</protein>
<feature type="region of interest" description="Disordered" evidence="1">
    <location>
        <begin position="1"/>
        <end position="31"/>
    </location>
</feature>
<evidence type="ECO:0000313" key="3">
    <source>
        <dbReference type="Proteomes" id="UP000193689"/>
    </source>
</evidence>
<gene>
    <name evidence="2" type="ORF">BCR38DRAFT_441142</name>
</gene>